<dbReference type="EMBL" id="JACHDZ010000003">
    <property type="protein sequence ID" value="MBB5344324.1"/>
    <property type="molecule type" value="Genomic_DNA"/>
</dbReference>
<proteinExistence type="predicted"/>
<protein>
    <recommendedName>
        <fullName evidence="4">WG repeat-containing protein</fullName>
    </recommendedName>
</protein>
<organism evidence="2 3">
    <name type="scientific">Tunturiibacter lichenicola</name>
    <dbReference type="NCBI Taxonomy" id="2051959"/>
    <lineage>
        <taxon>Bacteria</taxon>
        <taxon>Pseudomonadati</taxon>
        <taxon>Acidobacteriota</taxon>
        <taxon>Terriglobia</taxon>
        <taxon>Terriglobales</taxon>
        <taxon>Acidobacteriaceae</taxon>
        <taxon>Tunturiibacter</taxon>
    </lineage>
</organism>
<evidence type="ECO:0000256" key="1">
    <source>
        <dbReference type="SAM" id="SignalP"/>
    </source>
</evidence>
<evidence type="ECO:0000313" key="3">
    <source>
        <dbReference type="Proteomes" id="UP000569092"/>
    </source>
</evidence>
<evidence type="ECO:0008006" key="4">
    <source>
        <dbReference type="Google" id="ProtNLM"/>
    </source>
</evidence>
<dbReference type="Proteomes" id="UP000569092">
    <property type="component" value="Unassembled WGS sequence"/>
</dbReference>
<feature type="chain" id="PRO_5030914442" description="WG repeat-containing protein" evidence="1">
    <location>
        <begin position="23"/>
        <end position="111"/>
    </location>
</feature>
<evidence type="ECO:0000313" key="2">
    <source>
        <dbReference type="EMBL" id="MBB5344324.1"/>
    </source>
</evidence>
<sequence>MRKDALTNVLLLVIAMALVANAARPYVSPPPVAAESAAAHALYIEPGVQNLRYPDGTGQVYGKVVVDLRTGKIWGFPTGTVDPYPSYPLDSKPAVSRPFALGRYALEDLDK</sequence>
<name>A0A7W8JAH8_9BACT</name>
<comment type="caution">
    <text evidence="2">The sequence shown here is derived from an EMBL/GenBank/DDBJ whole genome shotgun (WGS) entry which is preliminary data.</text>
</comment>
<reference evidence="2 3" key="1">
    <citation type="submission" date="2020-08" db="EMBL/GenBank/DDBJ databases">
        <title>Genomic Encyclopedia of Type Strains, Phase IV (KMG-V): Genome sequencing to study the core and pangenomes of soil and plant-associated prokaryotes.</title>
        <authorList>
            <person name="Whitman W."/>
        </authorList>
    </citation>
    <scope>NUCLEOTIDE SEQUENCE [LARGE SCALE GENOMIC DNA]</scope>
    <source>
        <strain evidence="2 3">M8US30</strain>
    </source>
</reference>
<gene>
    <name evidence="2" type="ORF">HDF10_002303</name>
</gene>
<keyword evidence="1" id="KW-0732">Signal</keyword>
<accession>A0A7W8JAH8</accession>
<dbReference type="AlphaFoldDB" id="A0A7W8JAH8"/>
<feature type="signal peptide" evidence="1">
    <location>
        <begin position="1"/>
        <end position="22"/>
    </location>
</feature>